<dbReference type="InterPro" id="IPR029058">
    <property type="entry name" value="AB_hydrolase_fold"/>
</dbReference>
<dbReference type="PANTHER" id="PTHR43722:SF1">
    <property type="entry name" value="PROLINE IMINOPEPTIDASE"/>
    <property type="match status" value="1"/>
</dbReference>
<sequence length="338" mass="37378">MRPPAGWFHVKQRSSRTLAAVGEMPLNPDASGLLDVGDGNKMYWEMRGNPAGRPVLIVHGGPGAGRSRTAHKQFNPELFHVVQFDQRGCGDSVPSAADPSTDMSCNTTEHLLADMEALRGHLGIEQWLLYGGSWASTLILAYAQRYPNRVLGIVLIGVTMTRPQEVDWLYRGLRLFRPVEWERFRSGVPAEHRDGNLVEAYRQLLEHPDAAVRERAAYDWCAWEDAAIAHESMGKPGQYSAKIDAARLAFVRICTHYFARAAWLDDGQLVRDADRLRGIPGILIHGRLDLSAPVRTAWELAEAWPDAELQIIEDSGHTGSPAMVAAITAAVARFTPEG</sequence>
<gene>
    <name evidence="11" type="primary">pip</name>
    <name evidence="11" type="ORF">MAUB_33680</name>
</gene>
<evidence type="ECO:0000256" key="5">
    <source>
        <dbReference type="ARBA" id="ARBA00022490"/>
    </source>
</evidence>
<evidence type="ECO:0000256" key="4">
    <source>
        <dbReference type="ARBA" id="ARBA00022438"/>
    </source>
</evidence>
<dbReference type="InterPro" id="IPR002410">
    <property type="entry name" value="Peptidase_S33"/>
</dbReference>
<feature type="domain" description="AB hydrolase-1" evidence="10">
    <location>
        <begin position="54"/>
        <end position="318"/>
    </location>
</feature>
<dbReference type="EC" id="3.4.11.5" evidence="8 9"/>
<keyword evidence="6 8" id="KW-0645">Protease</keyword>
<dbReference type="PRINTS" id="PR00793">
    <property type="entry name" value="PROAMNOPTASE"/>
</dbReference>
<dbReference type="PANTHER" id="PTHR43722">
    <property type="entry name" value="PROLINE IMINOPEPTIDASE"/>
    <property type="match status" value="1"/>
</dbReference>
<keyword evidence="4 8" id="KW-0031">Aminopeptidase</keyword>
<keyword evidence="7 8" id="KW-0378">Hydrolase</keyword>
<evidence type="ECO:0000256" key="7">
    <source>
        <dbReference type="ARBA" id="ARBA00022801"/>
    </source>
</evidence>
<evidence type="ECO:0000256" key="9">
    <source>
        <dbReference type="RuleBase" id="RU003421"/>
    </source>
</evidence>
<evidence type="ECO:0000256" key="3">
    <source>
        <dbReference type="ARBA" id="ARBA00010088"/>
    </source>
</evidence>
<dbReference type="Proteomes" id="UP000465609">
    <property type="component" value="Chromosome"/>
</dbReference>
<name>A0ABM7IFG2_9MYCO</name>
<keyword evidence="12" id="KW-1185">Reference proteome</keyword>
<evidence type="ECO:0000256" key="6">
    <source>
        <dbReference type="ARBA" id="ARBA00022670"/>
    </source>
</evidence>
<accession>A0ABM7IFG2</accession>
<dbReference type="Pfam" id="PF00561">
    <property type="entry name" value="Abhydrolase_1"/>
    <property type="match status" value="1"/>
</dbReference>
<evidence type="ECO:0000313" key="12">
    <source>
        <dbReference type="Proteomes" id="UP000465609"/>
    </source>
</evidence>
<evidence type="ECO:0000313" key="11">
    <source>
        <dbReference type="EMBL" id="BBX85495.1"/>
    </source>
</evidence>
<dbReference type="NCBIfam" id="TIGR01249">
    <property type="entry name" value="pro_imino_pep_1"/>
    <property type="match status" value="1"/>
</dbReference>
<dbReference type="InterPro" id="IPR005944">
    <property type="entry name" value="Pro_iminopeptidase"/>
</dbReference>
<comment type="similarity">
    <text evidence="3 8 9">Belongs to the peptidase S33 family.</text>
</comment>
<proteinExistence type="inferred from homology"/>
<dbReference type="EMBL" id="AP022577">
    <property type="protein sequence ID" value="BBX85495.1"/>
    <property type="molecule type" value="Genomic_DNA"/>
</dbReference>
<comment type="subcellular location">
    <subcellularLocation>
        <location evidence="2 8">Cytoplasm</location>
    </subcellularLocation>
</comment>
<evidence type="ECO:0000256" key="2">
    <source>
        <dbReference type="ARBA" id="ARBA00004496"/>
    </source>
</evidence>
<keyword evidence="5 8" id="KW-0963">Cytoplasm</keyword>
<dbReference type="Gene3D" id="3.40.50.1820">
    <property type="entry name" value="alpha/beta hydrolase"/>
    <property type="match status" value="1"/>
</dbReference>
<comment type="catalytic activity">
    <reaction evidence="1 8 9">
        <text>Release of N-terminal proline from a peptide.</text>
        <dbReference type="EC" id="3.4.11.5"/>
    </reaction>
</comment>
<reference evidence="11 12" key="1">
    <citation type="journal article" date="2019" name="Emerg. Microbes Infect.">
        <title>Comprehensive subspecies identification of 175 nontuberculous mycobacteria species based on 7547 genomic profiles.</title>
        <authorList>
            <person name="Matsumoto Y."/>
            <person name="Kinjo T."/>
            <person name="Motooka D."/>
            <person name="Nabeya D."/>
            <person name="Jung N."/>
            <person name="Uechi K."/>
            <person name="Horii T."/>
            <person name="Iida T."/>
            <person name="Fujita J."/>
            <person name="Nakamura S."/>
        </authorList>
    </citation>
    <scope>NUCLEOTIDE SEQUENCE [LARGE SCALE GENOMIC DNA]</scope>
    <source>
        <strain evidence="11 12">JCM 15296</strain>
    </source>
</reference>
<dbReference type="SUPFAM" id="SSF53474">
    <property type="entry name" value="alpha/beta-Hydrolases"/>
    <property type="match status" value="1"/>
</dbReference>
<dbReference type="PIRSF" id="PIRSF006431">
    <property type="entry name" value="Pept_S33"/>
    <property type="match status" value="1"/>
</dbReference>
<organism evidence="11 12">
    <name type="scientific">Mycolicibacterium aubagnense</name>
    <dbReference type="NCBI Taxonomy" id="319707"/>
    <lineage>
        <taxon>Bacteria</taxon>
        <taxon>Bacillati</taxon>
        <taxon>Actinomycetota</taxon>
        <taxon>Actinomycetes</taxon>
        <taxon>Mycobacteriales</taxon>
        <taxon>Mycobacteriaceae</taxon>
        <taxon>Mycolicibacterium</taxon>
    </lineage>
</organism>
<evidence type="ECO:0000256" key="8">
    <source>
        <dbReference type="PIRNR" id="PIRNR006431"/>
    </source>
</evidence>
<evidence type="ECO:0000259" key="10">
    <source>
        <dbReference type="Pfam" id="PF00561"/>
    </source>
</evidence>
<protein>
    <recommendedName>
        <fullName evidence="8 9">Proline iminopeptidase</fullName>
        <shortName evidence="8">PIP</shortName>
        <ecNumber evidence="8 9">3.4.11.5</ecNumber>
    </recommendedName>
    <alternativeName>
        <fullName evidence="8">Prolyl aminopeptidase</fullName>
    </alternativeName>
</protein>
<dbReference type="InterPro" id="IPR000073">
    <property type="entry name" value="AB_hydrolase_1"/>
</dbReference>
<evidence type="ECO:0000256" key="1">
    <source>
        <dbReference type="ARBA" id="ARBA00001585"/>
    </source>
</evidence>